<reference evidence="1 2" key="1">
    <citation type="journal article" date="2015" name="Genome Biol.">
        <title>Comparative genomics of Steinernema reveals deeply conserved gene regulatory networks.</title>
        <authorList>
            <person name="Dillman A.R."/>
            <person name="Macchietto M."/>
            <person name="Porter C.F."/>
            <person name="Rogers A."/>
            <person name="Williams B."/>
            <person name="Antoshechkin I."/>
            <person name="Lee M.M."/>
            <person name="Goodwin Z."/>
            <person name="Lu X."/>
            <person name="Lewis E.E."/>
            <person name="Goodrich-Blair H."/>
            <person name="Stock S.P."/>
            <person name="Adams B.J."/>
            <person name="Sternberg P.W."/>
            <person name="Mortazavi A."/>
        </authorList>
    </citation>
    <scope>NUCLEOTIDE SEQUENCE [LARGE SCALE GENOMIC DNA]</scope>
    <source>
        <strain evidence="1 2">ALL</strain>
    </source>
</reference>
<organism evidence="1 2">
    <name type="scientific">Steinernema carpocapsae</name>
    <name type="common">Entomopathogenic nematode</name>
    <dbReference type="NCBI Taxonomy" id="34508"/>
    <lineage>
        <taxon>Eukaryota</taxon>
        <taxon>Metazoa</taxon>
        <taxon>Ecdysozoa</taxon>
        <taxon>Nematoda</taxon>
        <taxon>Chromadorea</taxon>
        <taxon>Rhabditida</taxon>
        <taxon>Tylenchina</taxon>
        <taxon>Panagrolaimomorpha</taxon>
        <taxon>Strongyloidoidea</taxon>
        <taxon>Steinernematidae</taxon>
        <taxon>Steinernema</taxon>
    </lineage>
</organism>
<dbReference type="AlphaFoldDB" id="A0A4U5N3H6"/>
<sequence>MIKHLEKMRTNAWMTSLELQAAATLLDINISVFAADQRSPCWVDHIGLIIAASLRMFIASCATFLTTSIRCFVFESA</sequence>
<reference evidence="1 2" key="2">
    <citation type="journal article" date="2019" name="G3 (Bethesda)">
        <title>Hybrid Assembly of the Genome of the Entomopathogenic Nematode Steinernema carpocapsae Identifies the X-Chromosome.</title>
        <authorList>
            <person name="Serra L."/>
            <person name="Macchietto M."/>
            <person name="Macias-Munoz A."/>
            <person name="McGill C.J."/>
            <person name="Rodriguez I.M."/>
            <person name="Rodriguez B."/>
            <person name="Murad R."/>
            <person name="Mortazavi A."/>
        </authorList>
    </citation>
    <scope>NUCLEOTIDE SEQUENCE [LARGE SCALE GENOMIC DNA]</scope>
    <source>
        <strain evidence="1 2">ALL</strain>
    </source>
</reference>
<dbReference type="Proteomes" id="UP000298663">
    <property type="component" value="Unassembled WGS sequence"/>
</dbReference>
<proteinExistence type="predicted"/>
<gene>
    <name evidence="1" type="ORF">L596_017904</name>
</gene>
<dbReference type="EMBL" id="AZBU02000005">
    <property type="protein sequence ID" value="TKR76824.1"/>
    <property type="molecule type" value="Genomic_DNA"/>
</dbReference>
<keyword evidence="2" id="KW-1185">Reference proteome</keyword>
<accession>A0A4U5N3H6</accession>
<evidence type="ECO:0000313" key="1">
    <source>
        <dbReference type="EMBL" id="TKR76824.1"/>
    </source>
</evidence>
<comment type="caution">
    <text evidence="1">The sequence shown here is derived from an EMBL/GenBank/DDBJ whole genome shotgun (WGS) entry which is preliminary data.</text>
</comment>
<name>A0A4U5N3H6_STECR</name>
<evidence type="ECO:0000313" key="2">
    <source>
        <dbReference type="Proteomes" id="UP000298663"/>
    </source>
</evidence>
<protein>
    <submittedName>
        <fullName evidence="1">Uncharacterized protein</fullName>
    </submittedName>
</protein>